<dbReference type="SUPFAM" id="SSF55729">
    <property type="entry name" value="Acyl-CoA N-acyltransferases (Nat)"/>
    <property type="match status" value="1"/>
</dbReference>
<organism evidence="2 3">
    <name type="scientific">Paenibacillus solani</name>
    <dbReference type="NCBI Taxonomy" id="1705565"/>
    <lineage>
        <taxon>Bacteria</taxon>
        <taxon>Bacillati</taxon>
        <taxon>Bacillota</taxon>
        <taxon>Bacilli</taxon>
        <taxon>Bacillales</taxon>
        <taxon>Paenibacillaceae</taxon>
        <taxon>Paenibacillus</taxon>
    </lineage>
</organism>
<dbReference type="Gene3D" id="3.40.630.30">
    <property type="match status" value="1"/>
</dbReference>
<dbReference type="RefSeq" id="WP_054403186.1">
    <property type="nucleotide sequence ID" value="NZ_LIUT01000001.1"/>
</dbReference>
<comment type="caution">
    <text evidence="2">The sequence shown here is derived from an EMBL/GenBank/DDBJ whole genome shotgun (WGS) entry which is preliminary data.</text>
</comment>
<dbReference type="PATRIC" id="fig|1705565.3.peg.4967"/>
<name>A0A0M1P7D4_9BACL</name>
<dbReference type="Proteomes" id="UP000036932">
    <property type="component" value="Unassembled WGS sequence"/>
</dbReference>
<gene>
    <name evidence="2" type="ORF">AM231_14615</name>
</gene>
<sequence length="148" mass="17632">MGQLLLKEANLDDVHMLTEMNQELIREENSENPMTYSQLYNRMSGFLDNDWRAVFLIINDEIAGYALFREREHGFDPNQKEVYIRQYLIRKSYRGRGWGRTGIQLLIFNVFPLNATILIDVLESNPVGRKFWESMGFKPYYINMRLNR</sequence>
<dbReference type="PROSITE" id="PS51186">
    <property type="entry name" value="GNAT"/>
    <property type="match status" value="1"/>
</dbReference>
<dbReference type="GO" id="GO:0016747">
    <property type="term" value="F:acyltransferase activity, transferring groups other than amino-acyl groups"/>
    <property type="evidence" value="ECO:0007669"/>
    <property type="project" value="InterPro"/>
</dbReference>
<evidence type="ECO:0000259" key="1">
    <source>
        <dbReference type="PROSITE" id="PS51186"/>
    </source>
</evidence>
<dbReference type="Pfam" id="PF00583">
    <property type="entry name" value="Acetyltransf_1"/>
    <property type="match status" value="1"/>
</dbReference>
<feature type="domain" description="N-acetyltransferase" evidence="1">
    <location>
        <begin position="4"/>
        <end position="148"/>
    </location>
</feature>
<reference evidence="3" key="1">
    <citation type="submission" date="2015-08" db="EMBL/GenBank/DDBJ databases">
        <title>Genome sequencing project for genomic taxonomy and phylogenomics of Bacillus-like bacteria.</title>
        <authorList>
            <person name="Liu B."/>
            <person name="Wang J."/>
            <person name="Zhu Y."/>
            <person name="Liu G."/>
            <person name="Chen Q."/>
            <person name="Chen Z."/>
            <person name="Lan J."/>
            <person name="Che J."/>
            <person name="Ge C."/>
            <person name="Shi H."/>
            <person name="Pan Z."/>
            <person name="Liu X."/>
        </authorList>
    </citation>
    <scope>NUCLEOTIDE SEQUENCE [LARGE SCALE GENOMIC DNA]</scope>
    <source>
        <strain evidence="3">FJAT-22460</strain>
    </source>
</reference>
<keyword evidence="3" id="KW-1185">Reference proteome</keyword>
<dbReference type="InterPro" id="IPR000182">
    <property type="entry name" value="GNAT_dom"/>
</dbReference>
<dbReference type="EMBL" id="LIUT01000001">
    <property type="protein sequence ID" value="KOR90245.1"/>
    <property type="molecule type" value="Genomic_DNA"/>
</dbReference>
<evidence type="ECO:0000313" key="2">
    <source>
        <dbReference type="EMBL" id="KOR90245.1"/>
    </source>
</evidence>
<dbReference type="CDD" id="cd04301">
    <property type="entry name" value="NAT_SF"/>
    <property type="match status" value="1"/>
</dbReference>
<proteinExistence type="predicted"/>
<dbReference type="OrthoDB" id="1902415at2"/>
<dbReference type="AlphaFoldDB" id="A0A0M1P7D4"/>
<accession>A0A0M1P7D4</accession>
<dbReference type="InterPro" id="IPR016181">
    <property type="entry name" value="Acyl_CoA_acyltransferase"/>
</dbReference>
<protein>
    <recommendedName>
        <fullName evidence="1">N-acetyltransferase domain-containing protein</fullName>
    </recommendedName>
</protein>
<evidence type="ECO:0000313" key="3">
    <source>
        <dbReference type="Proteomes" id="UP000036932"/>
    </source>
</evidence>